<keyword evidence="3" id="KW-1185">Reference proteome</keyword>
<proteinExistence type="predicted"/>
<gene>
    <name evidence="2" type="ORF">BO71DRAFT_408792</name>
</gene>
<dbReference type="Proteomes" id="UP000247810">
    <property type="component" value="Unassembled WGS sequence"/>
</dbReference>
<evidence type="ECO:0000313" key="2">
    <source>
        <dbReference type="EMBL" id="PYH95188.1"/>
    </source>
</evidence>
<sequence length="154" mass="16953">QEMLSICTTPPPPPPPTTTTTTTKLYHHRPVPPAGFVFRPYQYPPLKVALYLLSPSIPGSQSKSHICPLLPSFPRHPTNTVPPSPPTSSLQQPPLSLQTSRTHPPPVSSHIPQHVPALPVLPNEKRTQEPRIRPSARISQCSKRVSHPSITITF</sequence>
<evidence type="ECO:0000256" key="1">
    <source>
        <dbReference type="SAM" id="MobiDB-lite"/>
    </source>
</evidence>
<feature type="region of interest" description="Disordered" evidence="1">
    <location>
        <begin position="1"/>
        <end position="22"/>
    </location>
</feature>
<name>A0A319E3I9_9EURO</name>
<feature type="region of interest" description="Disordered" evidence="1">
    <location>
        <begin position="59"/>
        <end position="114"/>
    </location>
</feature>
<reference evidence="2 3" key="1">
    <citation type="submission" date="2018-02" db="EMBL/GenBank/DDBJ databases">
        <title>The genomes of Aspergillus section Nigri reveals drivers in fungal speciation.</title>
        <authorList>
            <consortium name="DOE Joint Genome Institute"/>
            <person name="Vesth T.C."/>
            <person name="Nybo J."/>
            <person name="Theobald S."/>
            <person name="Brandl J."/>
            <person name="Frisvad J.C."/>
            <person name="Nielsen K.F."/>
            <person name="Lyhne E.K."/>
            <person name="Kogle M.E."/>
            <person name="Kuo A."/>
            <person name="Riley R."/>
            <person name="Clum A."/>
            <person name="Nolan M."/>
            <person name="Lipzen A."/>
            <person name="Salamov A."/>
            <person name="Henrissat B."/>
            <person name="Wiebenga A."/>
            <person name="De vries R.P."/>
            <person name="Grigoriev I.V."/>
            <person name="Mortensen U.H."/>
            <person name="Andersen M.R."/>
            <person name="Baker S.E."/>
        </authorList>
    </citation>
    <scope>NUCLEOTIDE SEQUENCE [LARGE SCALE GENOMIC DNA]</scope>
    <source>
        <strain evidence="2 3">CBS 707.79</strain>
    </source>
</reference>
<accession>A0A319E3I9</accession>
<feature type="compositionally biased region" description="Low complexity" evidence="1">
    <location>
        <begin position="87"/>
        <end position="100"/>
    </location>
</feature>
<dbReference type="EMBL" id="KZ825858">
    <property type="protein sequence ID" value="PYH95188.1"/>
    <property type="molecule type" value="Genomic_DNA"/>
</dbReference>
<dbReference type="AlphaFoldDB" id="A0A319E3I9"/>
<dbReference type="VEuPathDB" id="FungiDB:BO71DRAFT_408792"/>
<evidence type="ECO:0000313" key="3">
    <source>
        <dbReference type="Proteomes" id="UP000247810"/>
    </source>
</evidence>
<feature type="non-terminal residue" evidence="2">
    <location>
        <position position="1"/>
    </location>
</feature>
<organism evidence="2 3">
    <name type="scientific">Aspergillus ellipticus CBS 707.79</name>
    <dbReference type="NCBI Taxonomy" id="1448320"/>
    <lineage>
        <taxon>Eukaryota</taxon>
        <taxon>Fungi</taxon>
        <taxon>Dikarya</taxon>
        <taxon>Ascomycota</taxon>
        <taxon>Pezizomycotina</taxon>
        <taxon>Eurotiomycetes</taxon>
        <taxon>Eurotiomycetidae</taxon>
        <taxon>Eurotiales</taxon>
        <taxon>Aspergillaceae</taxon>
        <taxon>Aspergillus</taxon>
        <taxon>Aspergillus subgen. Circumdati</taxon>
    </lineage>
</organism>
<protein>
    <submittedName>
        <fullName evidence="2">Uncharacterized protein</fullName>
    </submittedName>
</protein>